<keyword evidence="2" id="KW-1185">Reference proteome</keyword>
<dbReference type="RefSeq" id="WP_157842314.1">
    <property type="nucleotide sequence ID" value="NZ_BAFN01000001.1"/>
</dbReference>
<reference evidence="2" key="1">
    <citation type="journal article" date="2015" name="Genome Announc.">
        <title>Draft Genome Sequence of an Anaerobic Ammonium-Oxidizing Bacterium, "Candidatus Brocadia sinica".</title>
        <authorList>
            <person name="Oshiki M."/>
            <person name="Shinyako-Hata K."/>
            <person name="Satoh H."/>
            <person name="Okabe S."/>
        </authorList>
    </citation>
    <scope>NUCLEOTIDE SEQUENCE [LARGE SCALE GENOMIC DNA]</scope>
    <source>
        <strain evidence="2">JPN1</strain>
    </source>
</reference>
<comment type="caution">
    <text evidence="1">The sequence shown here is derived from an EMBL/GenBank/DDBJ whole genome shotgun (WGS) entry which is preliminary data.</text>
</comment>
<accession>A0ABQ0JSV7</accession>
<dbReference type="Proteomes" id="UP000032309">
    <property type="component" value="Unassembled WGS sequence"/>
</dbReference>
<organism evidence="1 2">
    <name type="scientific">Candidatus Brocadia sinica JPN1</name>
    <dbReference type="NCBI Taxonomy" id="1197129"/>
    <lineage>
        <taxon>Bacteria</taxon>
        <taxon>Pseudomonadati</taxon>
        <taxon>Planctomycetota</taxon>
        <taxon>Candidatus Brocadiia</taxon>
        <taxon>Candidatus Brocadiales</taxon>
        <taxon>Candidatus Brocadiaceae</taxon>
        <taxon>Candidatus Brocadia</taxon>
    </lineage>
</organism>
<proteinExistence type="predicted"/>
<sequence>MYTNKTNEDRFEELENKLTEIRKLSLGTLLLAKELWKDKLKQKLV</sequence>
<protein>
    <submittedName>
        <fullName evidence="1">Uncharacterized protein</fullName>
    </submittedName>
</protein>
<gene>
    <name evidence="1" type="ORF">BROSI_A0321</name>
</gene>
<dbReference type="EMBL" id="BAFN01000001">
    <property type="protein sequence ID" value="GAN31817.1"/>
    <property type="molecule type" value="Genomic_DNA"/>
</dbReference>
<evidence type="ECO:0000313" key="1">
    <source>
        <dbReference type="EMBL" id="GAN31817.1"/>
    </source>
</evidence>
<name>A0ABQ0JSV7_9BACT</name>
<evidence type="ECO:0000313" key="2">
    <source>
        <dbReference type="Proteomes" id="UP000032309"/>
    </source>
</evidence>